<dbReference type="GO" id="GO:0003682">
    <property type="term" value="F:chromatin binding"/>
    <property type="evidence" value="ECO:0007669"/>
    <property type="project" value="TreeGrafter"/>
</dbReference>
<feature type="compositionally biased region" description="Basic and acidic residues" evidence="2">
    <location>
        <begin position="417"/>
        <end position="433"/>
    </location>
</feature>
<sequence length="1543" mass="165273">MPRRTEDLPSSLNAFLNASDSSSDDAPAPARRQPASLRASPAPTLNRASPAPSLNASPARQLLGIAPLDVSPPSSDTSDGTPSPPAPTARPAPASPAASVSSIASSRLSELRQKRLDRAEAERKQKARKTRLWWEDSDDEDDAGTGSARGSVTVGSAAGRPPASPAAAAPVNPASRWIKPKKEPLPPPPPPPPPEVEVEEEEEEEEDGEEADVEVEEEDVEVDDGSDAEESGVEMELEVESKPVSQAGVHVDSPAGPLVADKLTTDSLSASGPRDGLASAASAVLPRDAPHPPGTLGSALVSDESGEPSSAAHAPASASASDPSAHAIDPASASASDPSARAPADAEATDLSLDYPEVHWSSFEAARDLTTVSRAVDPQPHADQDAADEYSMSFDGSAVEDDGADATGSAAAGRSSDSAEGKGLRDRQGDGRESAVSLSRSLSSASDLLSVSADQERQEQLLGEDEIDVASTSMVGPVAPSHAEVEKEPVVEPESSAVVKLASPSTVESAKKDLPSTAVETAPLTAPATELGKSVIESSCEVLKNEERQGGRSAHRQNVQSAEVESNVEACQLEAREETSPSGHDAGSGLKEAPAPAPSSRSSRHSSPLRSRSRSASVSPGSTPSRSLSPPFRSASAPPSRSPPSDILATGGSLSTLPSQTASSHMTFSDFLALSEQDEAQPAARVRPFSHIPRSRLPTSSYRPPQDPGPALSFARRPPSAASIARLATPRRSALTTSPTRLQEPSRPPFLAGTKPGPLPPPRPVSPIRRAPPSHRPKSAAPRPESPQQLAPFSAPNPPSLLASDSAELARLHAVVAAQQDDLHALHATLLTKVTENDSLRGSIAFLEAERERLLEREAENEAGAPGSRDRSKSRFGGGGLRMEGIDPVDVTRIEREIEEQETLIRGYQIENEKLVDQLKEVKRELKAQEARHRLKTESLTRELATLRLHLSDPKSGGATGATSSTALAALETTQDALRAALHATEVRCADLEAETGRLTAALESERRSRDTEHESLRRERDALRERCNRLAVEAEAAGDDGRAALVRELVDCRRDLARLRDAETSPPPRPTASKTTARTPPADSAPQENTRRVRDLEKKVAQLAEALALARTDTGRRGAAVAAGVEMAEKEYVAIMRDRVRKLEVELDVVKVEADDRVRRMEAEHARITSALKALIQDLETSLDHTTEQRQALEQKAADLSARLSRMPATPVPPPPPVITEEALAALRAAHARSLDRALQAVDRAKRQRDAARDECARREDRIEVLEARVEALGREEVERVFEVEEGCKAMREEIERRKGEIEELKSRLGISEATRQAVHDATVSLLRQTHKDTSQISLLAHERALAALRAELRDAQADHDAKEVSAEVAKLRARLADRDAALAHAVADAKAARREKAPAGEDLDALRTECDALREDLAAARRGWPHALDTLAARVRELEVGRAAREEAAGRLEAERRRLVDIIAKKDEEIEGFRGEMGRVLEGILESDEMCIQNSLCSTSPLTELRRDEERSRIGYMIYQTTYDSIADLHRSAGVARKLFR</sequence>
<feature type="region of interest" description="Disordered" evidence="2">
    <location>
        <begin position="1"/>
        <end position="350"/>
    </location>
</feature>
<feature type="compositionally biased region" description="Low complexity" evidence="2">
    <location>
        <begin position="67"/>
        <end position="81"/>
    </location>
</feature>
<evidence type="ECO:0000313" key="3">
    <source>
        <dbReference type="EMBL" id="RKO91367.1"/>
    </source>
</evidence>
<dbReference type="GO" id="GO:0000785">
    <property type="term" value="C:chromatin"/>
    <property type="evidence" value="ECO:0007669"/>
    <property type="project" value="TreeGrafter"/>
</dbReference>
<feature type="compositionally biased region" description="Polar residues" evidence="2">
    <location>
        <begin position="734"/>
        <end position="743"/>
    </location>
</feature>
<feature type="compositionally biased region" description="Low complexity" evidence="2">
    <location>
        <begin position="308"/>
        <end position="346"/>
    </location>
</feature>
<feature type="compositionally biased region" description="Polar residues" evidence="2">
    <location>
        <begin position="652"/>
        <end position="664"/>
    </location>
</feature>
<dbReference type="EMBL" id="KZ995100">
    <property type="protein sequence ID" value="RKO91367.1"/>
    <property type="molecule type" value="Genomic_DNA"/>
</dbReference>
<dbReference type="GO" id="GO:0000793">
    <property type="term" value="C:condensed chromosome"/>
    <property type="evidence" value="ECO:0007669"/>
    <property type="project" value="TreeGrafter"/>
</dbReference>
<proteinExistence type="predicted"/>
<feature type="region of interest" description="Disordered" evidence="2">
    <location>
        <begin position="1059"/>
        <end position="1094"/>
    </location>
</feature>
<feature type="coiled-coil region" evidence="1">
    <location>
        <begin position="891"/>
        <end position="939"/>
    </location>
</feature>
<evidence type="ECO:0000256" key="2">
    <source>
        <dbReference type="SAM" id="MobiDB-lite"/>
    </source>
</evidence>
<feature type="compositionally biased region" description="Low complexity" evidence="2">
    <location>
        <begin position="10"/>
        <end position="59"/>
    </location>
</feature>
<keyword evidence="1" id="KW-0175">Coiled coil</keyword>
<feature type="compositionally biased region" description="Low complexity" evidence="2">
    <location>
        <begin position="598"/>
        <end position="645"/>
    </location>
</feature>
<accession>A0A4V1IRV4</accession>
<dbReference type="OrthoDB" id="2157184at2759"/>
<feature type="region of interest" description="Disordered" evidence="2">
    <location>
        <begin position="858"/>
        <end position="882"/>
    </location>
</feature>
<reference evidence="4" key="1">
    <citation type="journal article" date="2018" name="Nat. Microbiol.">
        <title>Leveraging single-cell genomics to expand the fungal tree of life.</title>
        <authorList>
            <person name="Ahrendt S.R."/>
            <person name="Quandt C.A."/>
            <person name="Ciobanu D."/>
            <person name="Clum A."/>
            <person name="Salamov A."/>
            <person name="Andreopoulos B."/>
            <person name="Cheng J.F."/>
            <person name="Woyke T."/>
            <person name="Pelin A."/>
            <person name="Henrissat B."/>
            <person name="Reynolds N.K."/>
            <person name="Benny G.L."/>
            <person name="Smith M.E."/>
            <person name="James T.Y."/>
            <person name="Grigoriev I.V."/>
        </authorList>
    </citation>
    <scope>NUCLEOTIDE SEQUENCE [LARGE SCALE GENOMIC DNA]</scope>
</reference>
<feature type="compositionally biased region" description="Low complexity" evidence="2">
    <location>
        <begin position="405"/>
        <end position="416"/>
    </location>
</feature>
<name>A0A4V1IRV4_9FUNG</name>
<feature type="coiled-coil region" evidence="1">
    <location>
        <begin position="1236"/>
        <end position="1309"/>
    </location>
</feature>
<feature type="compositionally biased region" description="Pro residues" evidence="2">
    <location>
        <begin position="82"/>
        <end position="94"/>
    </location>
</feature>
<feature type="compositionally biased region" description="Acidic residues" evidence="2">
    <location>
        <begin position="196"/>
        <end position="238"/>
    </location>
</feature>
<feature type="compositionally biased region" description="Low complexity" evidence="2">
    <location>
        <begin position="95"/>
        <end position="106"/>
    </location>
</feature>
<feature type="compositionally biased region" description="Low complexity" evidence="2">
    <location>
        <begin position="710"/>
        <end position="728"/>
    </location>
</feature>
<feature type="compositionally biased region" description="Low complexity" evidence="2">
    <location>
        <begin position="154"/>
        <end position="176"/>
    </location>
</feature>
<feature type="compositionally biased region" description="Pro residues" evidence="2">
    <location>
        <begin position="185"/>
        <end position="195"/>
    </location>
</feature>
<dbReference type="GO" id="GO:0007076">
    <property type="term" value="P:mitotic chromosome condensation"/>
    <property type="evidence" value="ECO:0007669"/>
    <property type="project" value="TreeGrafter"/>
</dbReference>
<feature type="region of interest" description="Disordered" evidence="2">
    <location>
        <begin position="679"/>
        <end position="802"/>
    </location>
</feature>
<protein>
    <submittedName>
        <fullName evidence="3">Uncharacterized protein</fullName>
    </submittedName>
</protein>
<evidence type="ECO:0000256" key="1">
    <source>
        <dbReference type="SAM" id="Coils"/>
    </source>
</evidence>
<keyword evidence="4" id="KW-1185">Reference proteome</keyword>
<feature type="coiled-coil region" evidence="1">
    <location>
        <begin position="1094"/>
        <end position="1204"/>
    </location>
</feature>
<feature type="compositionally biased region" description="Basic and acidic residues" evidence="2">
    <location>
        <begin position="109"/>
        <end position="124"/>
    </location>
</feature>
<dbReference type="Proteomes" id="UP000269721">
    <property type="component" value="Unassembled WGS sequence"/>
</dbReference>
<feature type="coiled-coil region" evidence="1">
    <location>
        <begin position="1340"/>
        <end position="1367"/>
    </location>
</feature>
<dbReference type="PANTHER" id="PTHR43941:SF1">
    <property type="entry name" value="STRUCTURAL MAINTENANCE OF CHROMOSOMES PROTEIN 2"/>
    <property type="match status" value="1"/>
</dbReference>
<dbReference type="GO" id="GO:0000796">
    <property type="term" value="C:condensin complex"/>
    <property type="evidence" value="ECO:0007669"/>
    <property type="project" value="TreeGrafter"/>
</dbReference>
<feature type="compositionally biased region" description="Low complexity" evidence="2">
    <location>
        <begin position="434"/>
        <end position="453"/>
    </location>
</feature>
<gene>
    <name evidence="3" type="ORF">BDK51DRAFT_28418</name>
</gene>
<evidence type="ECO:0000313" key="4">
    <source>
        <dbReference type="Proteomes" id="UP000269721"/>
    </source>
</evidence>
<feature type="region of interest" description="Disordered" evidence="2">
    <location>
        <begin position="546"/>
        <end position="664"/>
    </location>
</feature>
<dbReference type="PANTHER" id="PTHR43941">
    <property type="entry name" value="STRUCTURAL MAINTENANCE OF CHROMOSOMES PROTEIN 2"/>
    <property type="match status" value="1"/>
</dbReference>
<feature type="region of interest" description="Disordered" evidence="2">
    <location>
        <begin position="371"/>
        <end position="518"/>
    </location>
</feature>
<organism evidence="3 4">
    <name type="scientific">Blyttiomyces helicus</name>
    <dbReference type="NCBI Taxonomy" id="388810"/>
    <lineage>
        <taxon>Eukaryota</taxon>
        <taxon>Fungi</taxon>
        <taxon>Fungi incertae sedis</taxon>
        <taxon>Chytridiomycota</taxon>
        <taxon>Chytridiomycota incertae sedis</taxon>
        <taxon>Chytridiomycetes</taxon>
        <taxon>Chytridiomycetes incertae sedis</taxon>
        <taxon>Blyttiomyces</taxon>
    </lineage>
</organism>